<evidence type="ECO:0000259" key="3">
    <source>
        <dbReference type="Pfam" id="PF09511"/>
    </source>
</evidence>
<dbReference type="RefSeq" id="XP_024664053.1">
    <property type="nucleotide sequence ID" value="XM_024808285.1"/>
</dbReference>
<organism evidence="4 5">
    <name type="scientific">Wickerhamiella sorbophila</name>
    <dbReference type="NCBI Taxonomy" id="45607"/>
    <lineage>
        <taxon>Eukaryota</taxon>
        <taxon>Fungi</taxon>
        <taxon>Dikarya</taxon>
        <taxon>Ascomycota</taxon>
        <taxon>Saccharomycotina</taxon>
        <taxon>Dipodascomycetes</taxon>
        <taxon>Dipodascales</taxon>
        <taxon>Trichomonascaceae</taxon>
        <taxon>Wickerhamiella</taxon>
    </lineage>
</organism>
<dbReference type="GO" id="GO:0005634">
    <property type="term" value="C:nucleus"/>
    <property type="evidence" value="ECO:0007669"/>
    <property type="project" value="TreeGrafter"/>
</dbReference>
<comment type="caution">
    <text evidence="4">The sequence shown here is derived from an EMBL/GenBank/DDBJ whole genome shotgun (WGS) entry which is preliminary data.</text>
</comment>
<evidence type="ECO:0000259" key="1">
    <source>
        <dbReference type="Pfam" id="PF08302"/>
    </source>
</evidence>
<dbReference type="InterPro" id="IPR015966">
    <property type="entry name" value="tRNA_lig_kin_fungi"/>
</dbReference>
<dbReference type="Proteomes" id="UP000238350">
    <property type="component" value="Unassembled WGS sequence"/>
</dbReference>
<accession>A0A2T0FGL5</accession>
<feature type="domain" description="T4 RNA ligase 1-like N-terminal" evidence="3">
    <location>
        <begin position="59"/>
        <end position="279"/>
    </location>
</feature>
<dbReference type="GO" id="GO:0003972">
    <property type="term" value="F:RNA ligase (ATP) activity"/>
    <property type="evidence" value="ECO:0007669"/>
    <property type="project" value="InterPro"/>
</dbReference>
<dbReference type="GeneID" id="36515476"/>
<proteinExistence type="predicted"/>
<dbReference type="OrthoDB" id="276239at2759"/>
<dbReference type="InterPro" id="IPR019039">
    <property type="entry name" value="T4-Rnl1-like_N"/>
</dbReference>
<protein>
    <submittedName>
        <fullName evidence="4">tRNA ligase</fullName>
    </submittedName>
</protein>
<dbReference type="EMBL" id="NDIQ01000001">
    <property type="protein sequence ID" value="PRT54107.1"/>
    <property type="molecule type" value="Genomic_DNA"/>
</dbReference>
<dbReference type="PANTHER" id="PTHR32004">
    <property type="entry name" value="TRNA LIGASE"/>
    <property type="match status" value="1"/>
</dbReference>
<dbReference type="GO" id="GO:0005524">
    <property type="term" value="F:ATP binding"/>
    <property type="evidence" value="ECO:0007669"/>
    <property type="project" value="InterPro"/>
</dbReference>
<dbReference type="AlphaFoldDB" id="A0A2T0FGL5"/>
<evidence type="ECO:0000313" key="4">
    <source>
        <dbReference type="EMBL" id="PRT54107.1"/>
    </source>
</evidence>
<dbReference type="GO" id="GO:0006388">
    <property type="term" value="P:tRNA splicing, via endonucleolytic cleavage and ligation"/>
    <property type="evidence" value="ECO:0007669"/>
    <property type="project" value="InterPro"/>
</dbReference>
<dbReference type="Pfam" id="PF09511">
    <property type="entry name" value="RNA_lig_T4_1"/>
    <property type="match status" value="1"/>
</dbReference>
<dbReference type="InterPro" id="IPR015965">
    <property type="entry name" value="tRNA_lig_PDEase"/>
</dbReference>
<reference evidence="4 5" key="1">
    <citation type="submission" date="2017-04" db="EMBL/GenBank/DDBJ databases">
        <title>Genome sequencing of [Candida] sorbophila.</title>
        <authorList>
            <person name="Ahn J.O."/>
        </authorList>
    </citation>
    <scope>NUCLEOTIDE SEQUENCE [LARGE SCALE GENOMIC DNA]</scope>
    <source>
        <strain evidence="4 5">DS02</strain>
    </source>
</reference>
<feature type="domain" description="tRNA ligase kinase" evidence="2">
    <location>
        <begin position="368"/>
        <end position="527"/>
    </location>
</feature>
<dbReference type="PANTHER" id="PTHR32004:SF1">
    <property type="entry name" value="TRNA LIGASE"/>
    <property type="match status" value="1"/>
</dbReference>
<evidence type="ECO:0000259" key="2">
    <source>
        <dbReference type="Pfam" id="PF08303"/>
    </source>
</evidence>
<evidence type="ECO:0000313" key="5">
    <source>
        <dbReference type="Proteomes" id="UP000238350"/>
    </source>
</evidence>
<gene>
    <name evidence="4" type="ORF">B9G98_01727</name>
</gene>
<dbReference type="SUPFAM" id="SSF52540">
    <property type="entry name" value="P-loop containing nucleoside triphosphate hydrolases"/>
    <property type="match status" value="1"/>
</dbReference>
<dbReference type="Pfam" id="PF08303">
    <property type="entry name" value="tRNA_lig_kinase"/>
    <property type="match status" value="1"/>
</dbReference>
<name>A0A2T0FGL5_9ASCO</name>
<dbReference type="Pfam" id="PF08302">
    <property type="entry name" value="tRNA_lig_CPD"/>
    <property type="match status" value="1"/>
</dbReference>
<dbReference type="Gene3D" id="3.40.50.300">
    <property type="entry name" value="P-loop containing nucleotide triphosphate hydrolases"/>
    <property type="match status" value="1"/>
</dbReference>
<sequence>MYDSALLAELAAASTQKASAGKVKRHTNQVWDAPGLTIESWKFNEWDYYSTKVKLPIPSRGLFTKEDQIVVRGYDKFFNVGEVESTKWNSILTETTGPYALTLKENGCKIMIGGYNGKLIVTSKNRTGPQENDYKNHSLAATNWIKARLKEAGKTEQELASELEEKDLTAVGEFCDDNFEEHVLAYPPESAGIYLNGLNRNTREFQTLAPNVVNELGARYGFLRTDFLMVEGVDETKQFLEKCAETGAYNGRDIEGFVVRCKKDGKDFFFKYKFKEPYLMYREWRTATHVILKDPQAAWKSKMHKEATNEFLKFARPYLKSHPELAEKIQKEGKGIIELREKFLEYSNLDPEQLLQLQINEKGTDKYVLIPVATIGCGKTTVALTLASLYGWGHVQNDDVSSKSGKFRTFSNRISQAFSEHDVVIVDRNNHQFRERQQLFEAMDLMADANGYDMHYIGLDFLPNGPAQKEWEVTLSRVMNRGDNHQTIRNMDRPAVEAIMKGFRGRYQPITVAKEPDSNFELVIDVNCARGSKDNVTAVVSALNDAYDMDLETKPEELNAAFSAALEHKAKIPVGTQPAQKRATWSFFCIRVDSKEMMQLLASNLQGNPFWQELQVSKGMSLKQEFHVTLAHKASEKTQFKALKTKYHKLLTGSKENGFVDLNVEEPVIVESICWNTRIMAAAVSLPGEHCSSNFHPHITVGMAKGVPPKEANAMMNNYDNRVEIKPVRLTGRLCAFR</sequence>
<keyword evidence="4" id="KW-0436">Ligase</keyword>
<dbReference type="STRING" id="45607.A0A2T0FGL5"/>
<feature type="domain" description="tRNA ligase phosphodiesterase" evidence="1">
    <location>
        <begin position="532"/>
        <end position="719"/>
    </location>
</feature>
<keyword evidence="5" id="KW-1185">Reference proteome</keyword>
<dbReference type="InterPro" id="IPR027417">
    <property type="entry name" value="P-loop_NTPase"/>
</dbReference>